<feature type="transmembrane region" description="Helical" evidence="8">
    <location>
        <begin position="42"/>
        <end position="62"/>
    </location>
</feature>
<dbReference type="InterPro" id="IPR017850">
    <property type="entry name" value="Alkaline_phosphatase_core_sf"/>
</dbReference>
<reference evidence="10 11" key="1">
    <citation type="submission" date="2020-08" db="EMBL/GenBank/DDBJ databases">
        <title>A Genomic Blueprint of the Chicken Gut Microbiome.</title>
        <authorList>
            <person name="Gilroy R."/>
            <person name="Ravi A."/>
            <person name="Getino M."/>
            <person name="Pursley I."/>
            <person name="Horton D.L."/>
            <person name="Alikhan N.-F."/>
            <person name="Baker D."/>
            <person name="Gharbi K."/>
            <person name="Hall N."/>
            <person name="Watson M."/>
            <person name="Adriaenssens E.M."/>
            <person name="Foster-Nyarko E."/>
            <person name="Jarju S."/>
            <person name="Secka A."/>
            <person name="Antonio M."/>
            <person name="Oren A."/>
            <person name="Chaudhuri R."/>
            <person name="La Ragione R.M."/>
            <person name="Hildebrand F."/>
            <person name="Pallen M.J."/>
        </authorList>
    </citation>
    <scope>NUCLEOTIDE SEQUENCE [LARGE SCALE GENOMIC DNA]</scope>
    <source>
        <strain evidence="10 11">Re31</strain>
    </source>
</reference>
<comment type="subcellular location">
    <subcellularLocation>
        <location evidence="1">Cell membrane</location>
        <topology evidence="1">Multi-pass membrane protein</topology>
    </subcellularLocation>
</comment>
<evidence type="ECO:0000256" key="4">
    <source>
        <dbReference type="ARBA" id="ARBA00022692"/>
    </source>
</evidence>
<dbReference type="Proteomes" id="UP000640930">
    <property type="component" value="Unassembled WGS sequence"/>
</dbReference>
<evidence type="ECO:0000256" key="5">
    <source>
        <dbReference type="ARBA" id="ARBA00022989"/>
    </source>
</evidence>
<dbReference type="Gene3D" id="3.40.720.10">
    <property type="entry name" value="Alkaline Phosphatase, subunit A"/>
    <property type="match status" value="1"/>
</dbReference>
<evidence type="ECO:0000256" key="6">
    <source>
        <dbReference type="ARBA" id="ARBA00023136"/>
    </source>
</evidence>
<feature type="domain" description="Sulfatase N-terminal" evidence="9">
    <location>
        <begin position="246"/>
        <end position="538"/>
    </location>
</feature>
<evidence type="ECO:0000313" key="11">
    <source>
        <dbReference type="Proteomes" id="UP000640930"/>
    </source>
</evidence>
<sequence>MNFSKWPKHSILAIAILTTWIKTVIVYHTSFEMDIENAMQELILIINPLSFLLFAYGISLFFKTAKVRHRYLITISVFLAIVLFANVAFYRFYNDFITLAVLFQTSNFGDLGTSVTEIINWYDIFYFTDVFVLILAIKFLPKLQEAAPIRKDIRRAYFVLAVAMVFLNLGLAETERPQLLTRAFDRELLVKNIGTYNYHLYDIYVQSKSSAQRALADGSELVEVDNYVQANQSAINEEMFGKYKGRNVIFVQLESLQNFVINNKMNGEVITPFLNSLTQDKDTYYFSDFYHQTGLGKTSDSEFIVENSLFGLGSGAVFFTHGGNTYNSMSERLNENGYFTSVMHSNNASFWNRDVIYQSLDIQKFYDVDSYDVTDENSVNWGLKDIPFFEQSVDMMSEMEQPFATRMITLTNHYPFTLMEEDIMIPEYNSNSGTLNRYFQTVRYLDESIKVFFEELKESGLYDNSIIVMYGDHYGISENHNKAMAQYLGKEEITAYDSALLQSVPLFIHIPGSNDGQVIDETSGQIDIRPTILHLLGIDTSKDMQLGDDMFSKEHEDFVIFRDGRFVTDQLVYAGEVCYDRDTGEEVEIEACQPYIDRATIELEYSDQIINGDLLRFYDEDTGNLKQNVVEEKKE</sequence>
<comment type="caution">
    <text evidence="10">The sequence shown here is derived from an EMBL/GenBank/DDBJ whole genome shotgun (WGS) entry which is preliminary data.</text>
</comment>
<dbReference type="InterPro" id="IPR000917">
    <property type="entry name" value="Sulfatase_N"/>
</dbReference>
<dbReference type="Gene3D" id="3.30.1120.170">
    <property type="match status" value="1"/>
</dbReference>
<organism evidence="10 11">
    <name type="scientific">Ureibacillus galli</name>
    <dbReference type="NCBI Taxonomy" id="2762222"/>
    <lineage>
        <taxon>Bacteria</taxon>
        <taxon>Bacillati</taxon>
        <taxon>Bacillota</taxon>
        <taxon>Bacilli</taxon>
        <taxon>Bacillales</taxon>
        <taxon>Caryophanaceae</taxon>
        <taxon>Ureibacillus</taxon>
    </lineage>
</organism>
<accession>A0ABR8X9S8</accession>
<dbReference type="PANTHER" id="PTHR47371">
    <property type="entry name" value="LIPOTEICHOIC ACID SYNTHASE"/>
    <property type="match status" value="1"/>
</dbReference>
<feature type="transmembrane region" description="Helical" evidence="8">
    <location>
        <begin position="12"/>
        <end position="30"/>
    </location>
</feature>
<keyword evidence="5 8" id="KW-1133">Transmembrane helix</keyword>
<dbReference type="InterPro" id="IPR050448">
    <property type="entry name" value="OpgB/LTA_synthase_biosynth"/>
</dbReference>
<dbReference type="SUPFAM" id="SSF53649">
    <property type="entry name" value="Alkaline phosphatase-like"/>
    <property type="match status" value="1"/>
</dbReference>
<dbReference type="EMBL" id="JACSQA010000005">
    <property type="protein sequence ID" value="MBD8026072.1"/>
    <property type="molecule type" value="Genomic_DNA"/>
</dbReference>
<evidence type="ECO:0000256" key="7">
    <source>
        <dbReference type="PIRNR" id="PIRNR005091"/>
    </source>
</evidence>
<evidence type="ECO:0000256" key="2">
    <source>
        <dbReference type="ARBA" id="ARBA00009983"/>
    </source>
</evidence>
<feature type="transmembrane region" description="Helical" evidence="8">
    <location>
        <begin position="153"/>
        <end position="172"/>
    </location>
</feature>
<comment type="similarity">
    <text evidence="2 7">Belongs to the LTA synthase family.</text>
</comment>
<evidence type="ECO:0000256" key="8">
    <source>
        <dbReference type="SAM" id="Phobius"/>
    </source>
</evidence>
<dbReference type="Pfam" id="PF00884">
    <property type="entry name" value="Sulfatase"/>
    <property type="match status" value="1"/>
</dbReference>
<dbReference type="CDD" id="cd16015">
    <property type="entry name" value="LTA_synthase"/>
    <property type="match status" value="1"/>
</dbReference>
<evidence type="ECO:0000256" key="3">
    <source>
        <dbReference type="ARBA" id="ARBA00022475"/>
    </source>
</evidence>
<feature type="transmembrane region" description="Helical" evidence="8">
    <location>
        <begin position="124"/>
        <end position="141"/>
    </location>
</feature>
<keyword evidence="6 7" id="KW-0472">Membrane</keyword>
<gene>
    <name evidence="10" type="ORF">H9636_05315</name>
</gene>
<dbReference type="RefSeq" id="WP_191706590.1">
    <property type="nucleotide sequence ID" value="NZ_JACSQA010000005.1"/>
</dbReference>
<feature type="transmembrane region" description="Helical" evidence="8">
    <location>
        <begin position="71"/>
        <end position="93"/>
    </location>
</feature>
<keyword evidence="3 7" id="KW-1003">Cell membrane</keyword>
<evidence type="ECO:0000259" key="9">
    <source>
        <dbReference type="Pfam" id="PF00884"/>
    </source>
</evidence>
<dbReference type="PIRSF" id="PIRSF005091">
    <property type="entry name" value="Mmb_sulf_HI1246"/>
    <property type="match status" value="1"/>
</dbReference>
<dbReference type="InterPro" id="IPR012160">
    <property type="entry name" value="LtaS-like"/>
</dbReference>
<keyword evidence="11" id="KW-1185">Reference proteome</keyword>
<evidence type="ECO:0000313" key="10">
    <source>
        <dbReference type="EMBL" id="MBD8026072.1"/>
    </source>
</evidence>
<keyword evidence="4 8" id="KW-0812">Transmembrane</keyword>
<evidence type="ECO:0000256" key="1">
    <source>
        <dbReference type="ARBA" id="ARBA00004651"/>
    </source>
</evidence>
<dbReference type="PANTHER" id="PTHR47371:SF1">
    <property type="entry name" value="LIPOTEICHOIC ACID SYNTHASE-LIKE YQGS"/>
    <property type="match status" value="1"/>
</dbReference>
<protein>
    <submittedName>
        <fullName evidence="10">LTA synthase family protein</fullName>
    </submittedName>
</protein>
<name>A0ABR8X9S8_9BACL</name>
<proteinExistence type="inferred from homology"/>